<keyword evidence="2" id="KW-1185">Reference proteome</keyword>
<name>A0A2M6UAR4_9BRAD</name>
<gene>
    <name evidence="1" type="ORF">TSA1_13280</name>
</gene>
<protein>
    <submittedName>
        <fullName evidence="1">Uncharacterized protein</fullName>
    </submittedName>
</protein>
<evidence type="ECO:0000313" key="1">
    <source>
        <dbReference type="EMBL" id="PIT01637.1"/>
    </source>
</evidence>
<reference evidence="1 2" key="1">
    <citation type="submission" date="2015-06" db="EMBL/GenBank/DDBJ databases">
        <title>Comparative genome analysis of nirS-carrying Bradyrhizobium sp. strains.</title>
        <authorList>
            <person name="Ishii S."/>
            <person name="Jang J."/>
            <person name="Nishizawa T."/>
            <person name="Senoo K."/>
        </authorList>
    </citation>
    <scope>NUCLEOTIDE SEQUENCE [LARGE SCALE GENOMIC DNA]</scope>
    <source>
        <strain evidence="1 2">TSA1</strain>
    </source>
</reference>
<sequence>MILLDNDVRRDLFRGLRLNVLEAFDGDTPMPELQDRLERFETLTAECELIAKLATDSTKREFYLKLSEQYRQLAVDMRQAIATRAAA</sequence>
<accession>A0A2M6UAR4</accession>
<proteinExistence type="predicted"/>
<dbReference type="Proteomes" id="UP000228930">
    <property type="component" value="Unassembled WGS sequence"/>
</dbReference>
<dbReference type="EMBL" id="LFJC01000003">
    <property type="protein sequence ID" value="PIT01637.1"/>
    <property type="molecule type" value="Genomic_DNA"/>
</dbReference>
<evidence type="ECO:0000313" key="2">
    <source>
        <dbReference type="Proteomes" id="UP000228930"/>
    </source>
</evidence>
<organism evidence="1 2">
    <name type="scientific">Bradyrhizobium nitroreducens</name>
    <dbReference type="NCBI Taxonomy" id="709803"/>
    <lineage>
        <taxon>Bacteria</taxon>
        <taxon>Pseudomonadati</taxon>
        <taxon>Pseudomonadota</taxon>
        <taxon>Alphaproteobacteria</taxon>
        <taxon>Hyphomicrobiales</taxon>
        <taxon>Nitrobacteraceae</taxon>
        <taxon>Bradyrhizobium</taxon>
    </lineage>
</organism>
<comment type="caution">
    <text evidence="1">The sequence shown here is derived from an EMBL/GenBank/DDBJ whole genome shotgun (WGS) entry which is preliminary data.</text>
</comment>
<dbReference type="AlphaFoldDB" id="A0A2M6UAR4"/>